<dbReference type="Proteomes" id="UP000095287">
    <property type="component" value="Unplaced"/>
</dbReference>
<keyword evidence="2" id="KW-1185">Reference proteome</keyword>
<reference evidence="3" key="1">
    <citation type="submission" date="2016-11" db="UniProtKB">
        <authorList>
            <consortium name="WormBaseParasite"/>
        </authorList>
    </citation>
    <scope>IDENTIFICATION</scope>
</reference>
<protein>
    <submittedName>
        <fullName evidence="3">UPAR/Ly6 domain-containing protein</fullName>
    </submittedName>
</protein>
<dbReference type="AlphaFoldDB" id="A0A1I7ZGB1"/>
<evidence type="ECO:0000313" key="3">
    <source>
        <dbReference type="WBParaSite" id="L893_g26116.t1"/>
    </source>
</evidence>
<feature type="chain" id="PRO_5009313408" evidence="1">
    <location>
        <begin position="24"/>
        <end position="175"/>
    </location>
</feature>
<keyword evidence="1" id="KW-0732">Signal</keyword>
<proteinExistence type="predicted"/>
<dbReference type="PANTHER" id="PTHR36939">
    <property type="entry name" value="PROTEIN CBG03389"/>
    <property type="match status" value="1"/>
</dbReference>
<evidence type="ECO:0000256" key="1">
    <source>
        <dbReference type="SAM" id="SignalP"/>
    </source>
</evidence>
<accession>A0A1I7ZGB1</accession>
<dbReference type="PANTHER" id="PTHR36939:SF1">
    <property type="entry name" value="UPAR_LY6 DOMAIN-CONTAINING PROTEIN"/>
    <property type="match status" value="1"/>
</dbReference>
<dbReference type="WBParaSite" id="L893_g26116.t1">
    <property type="protein sequence ID" value="L893_g26116.t1"/>
    <property type="gene ID" value="L893_g26116"/>
</dbReference>
<name>A0A1I7ZGB1_9BILA</name>
<feature type="signal peptide" evidence="1">
    <location>
        <begin position="1"/>
        <end position="23"/>
    </location>
</feature>
<evidence type="ECO:0000313" key="2">
    <source>
        <dbReference type="Proteomes" id="UP000095287"/>
    </source>
</evidence>
<organism evidence="2 3">
    <name type="scientific">Steinernema glaseri</name>
    <dbReference type="NCBI Taxonomy" id="37863"/>
    <lineage>
        <taxon>Eukaryota</taxon>
        <taxon>Metazoa</taxon>
        <taxon>Ecdysozoa</taxon>
        <taxon>Nematoda</taxon>
        <taxon>Chromadorea</taxon>
        <taxon>Rhabditida</taxon>
        <taxon>Tylenchina</taxon>
        <taxon>Panagrolaimomorpha</taxon>
        <taxon>Strongyloidoidea</taxon>
        <taxon>Steinernematidae</taxon>
        <taxon>Steinernema</taxon>
    </lineage>
</organism>
<sequence length="175" mass="18961">MQPLVKLLVAVFGVVVFCKDVNALRCHDCVCSDYVPSAVLKVLVKLNLTTANQKGDCKSQETFCENGQFCMKNAVTYRISFNGMKYNWNTFTKGCASPENVLSTTEFSNSSGVENKPMSSGTCYTSTNNTGSTTVTTVNSLCYCDDKDFCNTGSILSTSISVLSACLMIAAAFCW</sequence>